<evidence type="ECO:0000313" key="2">
    <source>
        <dbReference type="Proteomes" id="UP000774326"/>
    </source>
</evidence>
<protein>
    <submittedName>
        <fullName evidence="1">Uncharacterized protein</fullName>
    </submittedName>
</protein>
<evidence type="ECO:0000313" key="1">
    <source>
        <dbReference type="EMBL" id="KAH3683194.1"/>
    </source>
</evidence>
<dbReference type="AlphaFoldDB" id="A0A9P8TLJ6"/>
<dbReference type="EMBL" id="JAEUBG010003211">
    <property type="protein sequence ID" value="KAH3683194.1"/>
    <property type="molecule type" value="Genomic_DNA"/>
</dbReference>
<reference evidence="1" key="1">
    <citation type="journal article" date="2021" name="Open Biol.">
        <title>Shared evolutionary footprints suggest mitochondrial oxidative damage underlies multiple complex I losses in fungi.</title>
        <authorList>
            <person name="Schikora-Tamarit M.A."/>
            <person name="Marcet-Houben M."/>
            <person name="Nosek J."/>
            <person name="Gabaldon T."/>
        </authorList>
    </citation>
    <scope>NUCLEOTIDE SEQUENCE</scope>
    <source>
        <strain evidence="1">CBS2887</strain>
    </source>
</reference>
<organism evidence="1 2">
    <name type="scientific">Wickerhamomyces pijperi</name>
    <name type="common">Yeast</name>
    <name type="synonym">Pichia pijperi</name>
    <dbReference type="NCBI Taxonomy" id="599730"/>
    <lineage>
        <taxon>Eukaryota</taxon>
        <taxon>Fungi</taxon>
        <taxon>Dikarya</taxon>
        <taxon>Ascomycota</taxon>
        <taxon>Saccharomycotina</taxon>
        <taxon>Saccharomycetes</taxon>
        <taxon>Phaffomycetales</taxon>
        <taxon>Wickerhamomycetaceae</taxon>
        <taxon>Wickerhamomyces</taxon>
    </lineage>
</organism>
<comment type="caution">
    <text evidence="1">The sequence shown here is derived from an EMBL/GenBank/DDBJ whole genome shotgun (WGS) entry which is preliminary data.</text>
</comment>
<name>A0A9P8TLJ6_WICPI</name>
<dbReference type="Proteomes" id="UP000774326">
    <property type="component" value="Unassembled WGS sequence"/>
</dbReference>
<sequence length="141" mass="15142">MSNAVIVRVAQPTFLYSSEPCVEIDSRRFVLLTSVNVFESANLYWVFNTGSNDFKQYEIPYTIGPNTGPLPASSTPRTTGSSGLVRISEGMDERKVVEWVGGGSGTDGGMKSSLHVSLVLRVFFFGSGVSSESSITSISDS</sequence>
<accession>A0A9P8TLJ6</accession>
<proteinExistence type="predicted"/>
<reference evidence="1" key="2">
    <citation type="submission" date="2021-01" db="EMBL/GenBank/DDBJ databases">
        <authorList>
            <person name="Schikora-Tamarit M.A."/>
        </authorList>
    </citation>
    <scope>NUCLEOTIDE SEQUENCE</scope>
    <source>
        <strain evidence="1">CBS2887</strain>
    </source>
</reference>
<gene>
    <name evidence="1" type="ORF">WICPIJ_005839</name>
</gene>
<keyword evidence="2" id="KW-1185">Reference proteome</keyword>